<evidence type="ECO:0000313" key="3">
    <source>
        <dbReference type="Proteomes" id="UP001165160"/>
    </source>
</evidence>
<dbReference type="AlphaFoldDB" id="A0A9W6ZE87"/>
<dbReference type="EMBL" id="BRXX01000601">
    <property type="protein sequence ID" value="GMH49672.1"/>
    <property type="molecule type" value="Genomic_DNA"/>
</dbReference>
<feature type="compositionally biased region" description="Basic and acidic residues" evidence="1">
    <location>
        <begin position="112"/>
        <end position="122"/>
    </location>
</feature>
<feature type="region of interest" description="Disordered" evidence="1">
    <location>
        <begin position="88"/>
        <end position="207"/>
    </location>
</feature>
<feature type="compositionally biased region" description="Basic and acidic residues" evidence="1">
    <location>
        <begin position="144"/>
        <end position="177"/>
    </location>
</feature>
<feature type="compositionally biased region" description="Basic and acidic residues" evidence="1">
    <location>
        <begin position="197"/>
        <end position="207"/>
    </location>
</feature>
<protein>
    <submittedName>
        <fullName evidence="2">Uncharacterized protein</fullName>
    </submittedName>
</protein>
<accession>A0A9W6ZE87</accession>
<evidence type="ECO:0000313" key="2">
    <source>
        <dbReference type="EMBL" id="GMH49672.1"/>
    </source>
</evidence>
<sequence>MSSMSIQIPPDVLKLLNLVLSNAATKDDPKYHKVNLAGKAGQKLQSSAQAMSMLMEAGWATVGTELVIGERGESLSAVSSRISKEYESINSSSGSAPVSSTAGLSLKQQARLKQEQEEKEARMAAQKAKKRKSGPSLKQQARQMQEEEEKKELMEKAKEKEVLKAKIESDKYVRENDPNWSASAAGDKSQGQNQTTFRDKFGEDKGG</sequence>
<gene>
    <name evidence="2" type="ORF">TrVE_jg5215</name>
</gene>
<reference evidence="3" key="1">
    <citation type="journal article" date="2023" name="Commun. Biol.">
        <title>Genome analysis of Parmales, the sister group of diatoms, reveals the evolutionary specialization of diatoms from phago-mixotrophs to photoautotrophs.</title>
        <authorList>
            <person name="Ban H."/>
            <person name="Sato S."/>
            <person name="Yoshikawa S."/>
            <person name="Yamada K."/>
            <person name="Nakamura Y."/>
            <person name="Ichinomiya M."/>
            <person name="Sato N."/>
            <person name="Blanc-Mathieu R."/>
            <person name="Endo H."/>
            <person name="Kuwata A."/>
            <person name="Ogata H."/>
        </authorList>
    </citation>
    <scope>NUCLEOTIDE SEQUENCE [LARGE SCALE GENOMIC DNA]</scope>
    <source>
        <strain evidence="3">NIES 3699</strain>
    </source>
</reference>
<name>A0A9W6ZE87_9STRA</name>
<evidence type="ECO:0000256" key="1">
    <source>
        <dbReference type="SAM" id="MobiDB-lite"/>
    </source>
</evidence>
<feature type="compositionally biased region" description="Low complexity" evidence="1">
    <location>
        <begin position="88"/>
        <end position="100"/>
    </location>
</feature>
<dbReference type="Proteomes" id="UP001165160">
    <property type="component" value="Unassembled WGS sequence"/>
</dbReference>
<organism evidence="2 3">
    <name type="scientific">Triparma verrucosa</name>
    <dbReference type="NCBI Taxonomy" id="1606542"/>
    <lineage>
        <taxon>Eukaryota</taxon>
        <taxon>Sar</taxon>
        <taxon>Stramenopiles</taxon>
        <taxon>Ochrophyta</taxon>
        <taxon>Bolidophyceae</taxon>
        <taxon>Parmales</taxon>
        <taxon>Triparmaceae</taxon>
        <taxon>Triparma</taxon>
    </lineage>
</organism>
<proteinExistence type="predicted"/>
<keyword evidence="3" id="KW-1185">Reference proteome</keyword>
<comment type="caution">
    <text evidence="2">The sequence shown here is derived from an EMBL/GenBank/DDBJ whole genome shotgun (WGS) entry which is preliminary data.</text>
</comment>